<evidence type="ECO:0000256" key="2">
    <source>
        <dbReference type="ARBA" id="ARBA00008072"/>
    </source>
</evidence>
<evidence type="ECO:0000313" key="10">
    <source>
        <dbReference type="Proteomes" id="UP000011547"/>
    </source>
</evidence>
<evidence type="ECO:0000259" key="7">
    <source>
        <dbReference type="Pfam" id="PF00107"/>
    </source>
</evidence>
<feature type="domain" description="Alcohol dehydrogenase-like C-terminal" evidence="7">
    <location>
        <begin position="187"/>
        <end position="314"/>
    </location>
</feature>
<dbReference type="RefSeq" id="WP_015396315.1">
    <property type="nucleotide sequence ID" value="NC_020294.1"/>
</dbReference>
<keyword evidence="5 9" id="KW-0560">Oxidoreductase</keyword>
<dbReference type="InterPro" id="IPR013149">
    <property type="entry name" value="ADH-like_C"/>
</dbReference>
<dbReference type="InterPro" id="IPR011032">
    <property type="entry name" value="GroES-like_sf"/>
</dbReference>
<evidence type="ECO:0000313" key="9">
    <source>
        <dbReference type="EMBL" id="AGF46904.1"/>
    </source>
</evidence>
<evidence type="ECO:0000256" key="1">
    <source>
        <dbReference type="ARBA" id="ARBA00001947"/>
    </source>
</evidence>
<comment type="similarity">
    <text evidence="2 6">Belongs to the zinc-containing alcohol dehydrogenase family.</text>
</comment>
<evidence type="ECO:0000259" key="8">
    <source>
        <dbReference type="Pfam" id="PF08240"/>
    </source>
</evidence>
<dbReference type="SUPFAM" id="SSF51735">
    <property type="entry name" value="NAD(P)-binding Rossmann-fold domains"/>
    <property type="match status" value="1"/>
</dbReference>
<dbReference type="AlphaFoldDB" id="M1LUC5"/>
<evidence type="ECO:0000256" key="5">
    <source>
        <dbReference type="ARBA" id="ARBA00023002"/>
    </source>
</evidence>
<dbReference type="Gene3D" id="3.40.50.720">
    <property type="entry name" value="NAD(P)-binding Rossmann-like Domain"/>
    <property type="match status" value="1"/>
</dbReference>
<name>M1LUC5_9PROT</name>
<dbReference type="InterPro" id="IPR013154">
    <property type="entry name" value="ADH-like_N"/>
</dbReference>
<dbReference type="Proteomes" id="UP000011547">
    <property type="component" value="Chromosome"/>
</dbReference>
<dbReference type="OrthoDB" id="9771084at2"/>
<dbReference type="eggNOG" id="COG1064">
    <property type="taxonomic scope" value="Bacteria"/>
</dbReference>
<organism evidence="9 10">
    <name type="scientific">Candidatus Kinetoplastidibacterium desouzai TCC079E</name>
    <dbReference type="NCBI Taxonomy" id="1208919"/>
    <lineage>
        <taxon>Bacteria</taxon>
        <taxon>Pseudomonadati</taxon>
        <taxon>Pseudomonadota</taxon>
        <taxon>Betaproteobacteria</taxon>
        <taxon>Candidatus Kinetoplastidibacterium</taxon>
    </lineage>
</organism>
<dbReference type="GO" id="GO:0018463">
    <property type="term" value="F:6-hydroxyhexanoate dehydrogenase activity"/>
    <property type="evidence" value="ECO:0007669"/>
    <property type="project" value="UniProtKB-EC"/>
</dbReference>
<dbReference type="Gene3D" id="3.90.180.10">
    <property type="entry name" value="Medium-chain alcohol dehydrogenases, catalytic domain"/>
    <property type="match status" value="1"/>
</dbReference>
<dbReference type="GO" id="GO:0008270">
    <property type="term" value="F:zinc ion binding"/>
    <property type="evidence" value="ECO:0007669"/>
    <property type="project" value="InterPro"/>
</dbReference>
<keyword evidence="4 6" id="KW-0862">Zinc</keyword>
<dbReference type="PROSITE" id="PS00059">
    <property type="entry name" value="ADH_ZINC"/>
    <property type="match status" value="1"/>
</dbReference>
<dbReference type="InterPro" id="IPR002328">
    <property type="entry name" value="ADH_Zn_CS"/>
</dbReference>
<evidence type="ECO:0000256" key="6">
    <source>
        <dbReference type="RuleBase" id="RU361277"/>
    </source>
</evidence>
<keyword evidence="10" id="KW-1185">Reference proteome</keyword>
<feature type="domain" description="Alcohol dehydrogenase-like N-terminal" evidence="8">
    <location>
        <begin position="26"/>
        <end position="143"/>
    </location>
</feature>
<evidence type="ECO:0000256" key="4">
    <source>
        <dbReference type="ARBA" id="ARBA00022833"/>
    </source>
</evidence>
<dbReference type="HOGENOM" id="CLU_026673_11_2_4"/>
<dbReference type="InterPro" id="IPR036291">
    <property type="entry name" value="NAD(P)-bd_dom_sf"/>
</dbReference>
<dbReference type="PANTHER" id="PTHR42940">
    <property type="entry name" value="ALCOHOL DEHYDROGENASE 1-RELATED"/>
    <property type="match status" value="1"/>
</dbReference>
<dbReference type="Pfam" id="PF00107">
    <property type="entry name" value="ADH_zinc_N"/>
    <property type="match status" value="1"/>
</dbReference>
<dbReference type="KEGG" id="kde:CDSE_0605"/>
<dbReference type="CDD" id="cd08240">
    <property type="entry name" value="6_hydroxyhexanoate_dh_like"/>
    <property type="match status" value="1"/>
</dbReference>
<evidence type="ECO:0000256" key="3">
    <source>
        <dbReference type="ARBA" id="ARBA00022723"/>
    </source>
</evidence>
<accession>M1LUC5</accession>
<dbReference type="Pfam" id="PF08240">
    <property type="entry name" value="ADH_N"/>
    <property type="match status" value="1"/>
</dbReference>
<dbReference type="SUPFAM" id="SSF50129">
    <property type="entry name" value="GroES-like"/>
    <property type="match status" value="1"/>
</dbReference>
<sequence length="354" mass="39200">MKCYCLNKFLTPLKKQEIDTPTPSGEEVLLKIKASGICHSDIHFWEGYYDIGEDKKLELKDRGIKLPMILGHEIVGTIVLKGSDVIDLEIGDNCIVYPWIGCGNCESCNISQENYCVNPRYLGIQRSGGFAEYVLVPSYKYLIDIKNNNPVTTAQYACSGLTTYSAIKKIDQSIYTKKPIVIFGAGGLGLTAISILKALNSFGVLVVEKDESKRKAALKAGALDVFDLFDENLESKLLEYNNGNKYKAVIDLIGNNLTSRISFNVLDKFSTLVIVGMFGGLSSWPIALIPMKAIKIIGSYVGNLNEFYELMDLVIKNKITPTPVQAYHFDRINEAMDDLRTGNVIGRAVLVHDS</sequence>
<dbReference type="STRING" id="1208919.CDSE_0605"/>
<dbReference type="PATRIC" id="fig|1208919.3.peg.342"/>
<gene>
    <name evidence="9" type="ORF">CDSE_0605</name>
</gene>
<keyword evidence="3 6" id="KW-0479">Metal-binding</keyword>
<dbReference type="EMBL" id="CP003803">
    <property type="protein sequence ID" value="AGF46904.1"/>
    <property type="molecule type" value="Genomic_DNA"/>
</dbReference>
<proteinExistence type="inferred from homology"/>
<dbReference type="EC" id="1.1.1.258" evidence="9"/>
<protein>
    <submittedName>
        <fullName evidence="9">Zn-dependent 6-hydroxyhexanoate dehydrogenase</fullName>
        <ecNumber evidence="9">1.1.1.258</ecNumber>
    </submittedName>
</protein>
<comment type="cofactor">
    <cofactor evidence="1 6">
        <name>Zn(2+)</name>
        <dbReference type="ChEBI" id="CHEBI:29105"/>
    </cofactor>
</comment>
<reference evidence="9 10" key="1">
    <citation type="journal article" date="2013" name="Genome Biol. Evol.">
        <title>Genome evolution and phylogenomic analysis of candidatus kinetoplastibacterium, the betaproteobacterial endosymbionts of strigomonas and angomonas.</title>
        <authorList>
            <person name="Alves J.M."/>
            <person name="Serrano M.G."/>
            <person name="Maia da Silva F."/>
            <person name="Voegtly L.J."/>
            <person name="Matveyev A.V."/>
            <person name="Teixeira M.M."/>
            <person name="Camargo E.P."/>
            <person name="Buck G.A."/>
        </authorList>
    </citation>
    <scope>NUCLEOTIDE SEQUENCE [LARGE SCALE GENOMIC DNA]</scope>
    <source>
        <strain evidence="9 10">TCC079E</strain>
    </source>
</reference>
<dbReference type="PANTHER" id="PTHR42940:SF8">
    <property type="entry name" value="VACUOLAR PROTEIN SORTING-ASSOCIATED PROTEIN 11"/>
    <property type="match status" value="1"/>
</dbReference>